<name>A0A9E7D097_9FLAO</name>
<keyword evidence="5" id="KW-0378">Hydrolase</keyword>
<dbReference type="PANTHER" id="PTHR34139:SF1">
    <property type="entry name" value="RNASE MJ1380-RELATED"/>
    <property type="match status" value="1"/>
</dbReference>
<keyword evidence="2" id="KW-1277">Toxin-antitoxin system</keyword>
<proteinExistence type="predicted"/>
<dbReference type="InterPro" id="IPR051813">
    <property type="entry name" value="HepT_RNase_toxin"/>
</dbReference>
<dbReference type="GO" id="GO:0004540">
    <property type="term" value="F:RNA nuclease activity"/>
    <property type="evidence" value="ECO:0007669"/>
    <property type="project" value="InterPro"/>
</dbReference>
<gene>
    <name evidence="6" type="ORF">MQE35_02880</name>
</gene>
<protein>
    <submittedName>
        <fullName evidence="6">DUF86 domain-containing protein</fullName>
    </submittedName>
</protein>
<organism evidence="6 7">
    <name type="scientific">Abyssalbus ytuae</name>
    <dbReference type="NCBI Taxonomy" id="2926907"/>
    <lineage>
        <taxon>Bacteria</taxon>
        <taxon>Pseudomonadati</taxon>
        <taxon>Bacteroidota</taxon>
        <taxon>Flavobacteriia</taxon>
        <taxon>Flavobacteriales</taxon>
        <taxon>Flavobacteriaceae</taxon>
        <taxon>Abyssalbus</taxon>
    </lineage>
</organism>
<dbReference type="GO" id="GO:0110001">
    <property type="term" value="C:toxin-antitoxin complex"/>
    <property type="evidence" value="ECO:0007669"/>
    <property type="project" value="InterPro"/>
</dbReference>
<dbReference type="InterPro" id="IPR008201">
    <property type="entry name" value="HepT-like"/>
</dbReference>
<dbReference type="EMBL" id="CP094358">
    <property type="protein sequence ID" value="UOB18250.1"/>
    <property type="molecule type" value="Genomic_DNA"/>
</dbReference>
<evidence type="ECO:0000256" key="5">
    <source>
        <dbReference type="ARBA" id="ARBA00022801"/>
    </source>
</evidence>
<evidence type="ECO:0000256" key="3">
    <source>
        <dbReference type="ARBA" id="ARBA00022722"/>
    </source>
</evidence>
<evidence type="ECO:0000256" key="2">
    <source>
        <dbReference type="ARBA" id="ARBA00022649"/>
    </source>
</evidence>
<evidence type="ECO:0000313" key="7">
    <source>
        <dbReference type="Proteomes" id="UP000831290"/>
    </source>
</evidence>
<dbReference type="Proteomes" id="UP000831290">
    <property type="component" value="Chromosome"/>
</dbReference>
<dbReference type="AlphaFoldDB" id="A0A9E7D097"/>
<dbReference type="Pfam" id="PF01934">
    <property type="entry name" value="HepT-like"/>
    <property type="match status" value="1"/>
</dbReference>
<evidence type="ECO:0000256" key="1">
    <source>
        <dbReference type="ARBA" id="ARBA00022553"/>
    </source>
</evidence>
<keyword evidence="4" id="KW-0547">Nucleotide-binding</keyword>
<dbReference type="RefSeq" id="WP_255844332.1">
    <property type="nucleotide sequence ID" value="NZ_CP094358.1"/>
</dbReference>
<keyword evidence="1" id="KW-0597">Phosphoprotein</keyword>
<dbReference type="GO" id="GO:0000166">
    <property type="term" value="F:nucleotide binding"/>
    <property type="evidence" value="ECO:0007669"/>
    <property type="project" value="UniProtKB-KW"/>
</dbReference>
<dbReference type="GO" id="GO:0016787">
    <property type="term" value="F:hydrolase activity"/>
    <property type="evidence" value="ECO:0007669"/>
    <property type="project" value="UniProtKB-KW"/>
</dbReference>
<keyword evidence="7" id="KW-1185">Reference proteome</keyword>
<accession>A0A9E7D097</accession>
<dbReference type="KEGG" id="fbm:MQE35_02880"/>
<keyword evidence="3" id="KW-0540">Nuclease</keyword>
<dbReference type="PANTHER" id="PTHR34139">
    <property type="entry name" value="UPF0331 PROTEIN MJ0127"/>
    <property type="match status" value="1"/>
</dbReference>
<reference evidence="6" key="1">
    <citation type="submission" date="2022-03" db="EMBL/GenBank/DDBJ databases">
        <title>Description of Abyssus ytuae gen. nov., sp. nov., a novel member of the family Flavobacteriaceae isolated from the sediment of Mariana Trench.</title>
        <authorList>
            <person name="Zhang J."/>
            <person name="Xu X."/>
        </authorList>
    </citation>
    <scope>NUCLEOTIDE SEQUENCE</scope>
    <source>
        <strain evidence="6">MT3330</strain>
    </source>
</reference>
<evidence type="ECO:0000313" key="6">
    <source>
        <dbReference type="EMBL" id="UOB18250.1"/>
    </source>
</evidence>
<sequence length="90" mass="10915">MDFKSFKIDYKTVDAVIRNFEIIGEASKNLPDFIKNKYPMMPWKEMYYLRNKVSHEYFGIDYEIIWDIATNYLPDNKVDIDYIVEKESKK</sequence>
<evidence type="ECO:0000256" key="4">
    <source>
        <dbReference type="ARBA" id="ARBA00022741"/>
    </source>
</evidence>